<dbReference type="Proteomes" id="UP000000599">
    <property type="component" value="Chromosome F"/>
</dbReference>
<dbReference type="AlphaFoldDB" id="Q6BLG1"/>
<dbReference type="InParanoid" id="Q6BLG1"/>
<keyword evidence="3" id="KW-1185">Reference proteome</keyword>
<feature type="region of interest" description="Disordered" evidence="1">
    <location>
        <begin position="18"/>
        <end position="37"/>
    </location>
</feature>
<dbReference type="OrthoDB" id="299997at2759"/>
<dbReference type="RefSeq" id="XP_460960.2">
    <property type="nucleotide sequence ID" value="XM_460960.1"/>
</dbReference>
<dbReference type="KEGG" id="dha:DEHA2F13728g"/>
<gene>
    <name evidence="2" type="ordered locus">DEHA2F13728g</name>
</gene>
<name>Q6BLG1_DEBHA</name>
<dbReference type="GeneID" id="2904067"/>
<accession>Q6BLG1</accession>
<dbReference type="EMBL" id="CR382138">
    <property type="protein sequence ID" value="CAG89318.2"/>
    <property type="molecule type" value="Genomic_DNA"/>
</dbReference>
<proteinExistence type="predicted"/>
<dbReference type="OMA" id="SSPECEY"/>
<evidence type="ECO:0000256" key="1">
    <source>
        <dbReference type="SAM" id="MobiDB-lite"/>
    </source>
</evidence>
<dbReference type="STRING" id="284592.Q6BLG1"/>
<organism evidence="2 3">
    <name type="scientific">Debaryomyces hansenii (strain ATCC 36239 / CBS 767 / BCRC 21394 / JCM 1990 / NBRC 0083 / IGC 2968)</name>
    <name type="common">Yeast</name>
    <name type="synonym">Torulaspora hansenii</name>
    <dbReference type="NCBI Taxonomy" id="284592"/>
    <lineage>
        <taxon>Eukaryota</taxon>
        <taxon>Fungi</taxon>
        <taxon>Dikarya</taxon>
        <taxon>Ascomycota</taxon>
        <taxon>Saccharomycotina</taxon>
        <taxon>Pichiomycetes</taxon>
        <taxon>Debaryomycetaceae</taxon>
        <taxon>Debaryomyces</taxon>
    </lineage>
</organism>
<reference evidence="2 3" key="1">
    <citation type="journal article" date="2004" name="Nature">
        <title>Genome evolution in yeasts.</title>
        <authorList>
            <consortium name="Genolevures"/>
            <person name="Dujon B."/>
            <person name="Sherman D."/>
            <person name="Fischer G."/>
            <person name="Durrens P."/>
            <person name="Casaregola S."/>
            <person name="Lafontaine I."/>
            <person name="de Montigny J."/>
            <person name="Marck C."/>
            <person name="Neuveglise C."/>
            <person name="Talla E."/>
            <person name="Goffard N."/>
            <person name="Frangeul L."/>
            <person name="Aigle M."/>
            <person name="Anthouard V."/>
            <person name="Babour A."/>
            <person name="Barbe V."/>
            <person name="Barnay S."/>
            <person name="Blanchin S."/>
            <person name="Beckerich J.M."/>
            <person name="Beyne E."/>
            <person name="Bleykasten C."/>
            <person name="Boisrame A."/>
            <person name="Boyer J."/>
            <person name="Cattolico L."/>
            <person name="Confanioleri F."/>
            <person name="de Daruvar A."/>
            <person name="Despons L."/>
            <person name="Fabre E."/>
            <person name="Fairhead C."/>
            <person name="Ferry-Dumazet H."/>
            <person name="Groppi A."/>
            <person name="Hantraye F."/>
            <person name="Hennequin C."/>
            <person name="Jauniaux N."/>
            <person name="Joyet P."/>
            <person name="Kachouri R."/>
            <person name="Kerrest A."/>
            <person name="Koszul R."/>
            <person name="Lemaire M."/>
            <person name="Lesur I."/>
            <person name="Ma L."/>
            <person name="Muller H."/>
            <person name="Nicaud J.M."/>
            <person name="Nikolski M."/>
            <person name="Oztas S."/>
            <person name="Ozier-Kalogeropoulos O."/>
            <person name="Pellenz S."/>
            <person name="Potier S."/>
            <person name="Richard G.F."/>
            <person name="Straub M.L."/>
            <person name="Suleau A."/>
            <person name="Swennene D."/>
            <person name="Tekaia F."/>
            <person name="Wesolowski-Louvel M."/>
            <person name="Westhof E."/>
            <person name="Wirth B."/>
            <person name="Zeniou-Meyer M."/>
            <person name="Zivanovic I."/>
            <person name="Bolotin-Fukuhara M."/>
            <person name="Thierry A."/>
            <person name="Bouchier C."/>
            <person name="Caudron B."/>
            <person name="Scarpelli C."/>
            <person name="Gaillardin C."/>
            <person name="Weissenbach J."/>
            <person name="Wincker P."/>
            <person name="Souciet J.L."/>
        </authorList>
    </citation>
    <scope>NUCLEOTIDE SEQUENCE [LARGE SCALE GENOMIC DNA]</scope>
    <source>
        <strain evidence="3">ATCC 36239 / CBS 767 / BCRC 21394 / JCM 1990 / NBRC 0083 / IGC 2968</strain>
    </source>
</reference>
<sequence>MIEKRKSKLSIINNIMKPISPPRRRSSNETIGDPKKLSRDTAILPPLTFPKIPQLDGYIRSDYANRERKNSFSNGRCAFCEELLSVKLAGELELQLTCSHACHKYCYLEMMDKNNLESLPFCTQCEKKTQCVDASIQAGLKHQKLAESSLPNYFDKGYSPFGMVLHSKDYDSLVKSSVSANESQLLSPISTPTGNCYNEKLYKEILKPRVTVTSDAANRVSNGTYDLDCLISVKPPQISDCCCDSSEDKAIKSRIIQDIKTKLALKVSNWNDSLLPLGELGDLWMFDFLDISCNGIDWDNISVYFFSHAIILVDNNGTRLMGEVLINQDISSINRIENGLILNLSNEALPELYMRHTCSLIISKWEYYLIQAVKNIKTGQIPLLHTTTNAWELLEESNRSIDGLKFCNLWEKNLDVSASLLTRIMPPAENIPLNINVSISLINCTGLSNHEYKMNISSLLHKLKSNLRPIDKFGLIFVGVDGCGKPSNSGTFIGCVSPSWDGWDNIINDIRVFANEDDRKFPIFDNGFEEMLISFEKYKKLLPYIPSGHKNNNRLIILNVNNYDLSEPQNFLASKVKDKINYLQDKENLTIDIIRIGNSYSIEAQEVYNLISMPAQSKDTLTIVLGSKLLRFNTFSEFADSFDFIMEHKLQSGYIPYVTIDFEKISDIEGLVSFSELEINGEMVFIQSSLKKLKVIIKNVFPSTERNIVMKLKLNFSDVTNLEKIMDYNIINYQASWMEEVNSSKCLKTKVSGTGSPHILFSHESDVSCSPLDQIDSDTYFVDIPLLPPLSSSKDQSFARRKTELAIIRSLRIVESASVDEAEIIISHLISLVFGIIRGFEIEPGESYNILESKCYSERRKSFMLHFENFNNNKRYIQCLVEELESINTLFKQDPYSASVRCQDFANWIT</sequence>
<evidence type="ECO:0000313" key="3">
    <source>
        <dbReference type="Proteomes" id="UP000000599"/>
    </source>
</evidence>
<protein>
    <submittedName>
        <fullName evidence="2">DEHA2F13728p</fullName>
    </submittedName>
</protein>
<evidence type="ECO:0000313" key="2">
    <source>
        <dbReference type="EMBL" id="CAG89318.2"/>
    </source>
</evidence>
<dbReference type="eggNOG" id="ENOG502QSDX">
    <property type="taxonomic scope" value="Eukaryota"/>
</dbReference>
<dbReference type="VEuPathDB" id="FungiDB:DEHA2F13728g"/>
<dbReference type="HOGENOM" id="CLU_014759_0_0_1"/>